<keyword evidence="3" id="KW-0645">Protease</keyword>
<dbReference type="PANTHER" id="PTHR43808:SF31">
    <property type="entry name" value="N-ACETYL-L-CITRULLINE DEACETYLASE"/>
    <property type="match status" value="1"/>
</dbReference>
<evidence type="ECO:0000256" key="5">
    <source>
        <dbReference type="ARBA" id="ARBA00022801"/>
    </source>
</evidence>
<dbReference type="GO" id="GO:0006508">
    <property type="term" value="P:proteolysis"/>
    <property type="evidence" value="ECO:0007669"/>
    <property type="project" value="UniProtKB-KW"/>
</dbReference>
<dbReference type="AlphaFoldDB" id="A0A249SNN4"/>
<dbReference type="Gene3D" id="3.30.70.360">
    <property type="match status" value="2"/>
</dbReference>
<dbReference type="EMBL" id="CP023173">
    <property type="protein sequence ID" value="ASZ09209.1"/>
    <property type="molecule type" value="Genomic_DNA"/>
</dbReference>
<dbReference type="RefSeq" id="WP_027875615.1">
    <property type="nucleotide sequence ID" value="NZ_CP023173.1"/>
</dbReference>
<keyword evidence="7" id="KW-0224">Dipeptidase</keyword>
<sequence>MEINNKLLLDKYFNEALEKTKELISIPSVLAEPIGNMPFGKGVNDALDYIINLANELGFETYRDETNKYGFLEYGEGKELYVILCHLDVVPAGDMSEWVTNPFEPIEKDGKLIGRGSIDDKGPTMMNLYALKYLKDNGWKSENYKIRMIFGLSEETTWECMEKYVADHGIASAGYVPDGLFPCVYAEKWINNMDVIANVPCDFEIKGGEAYNMICDKVTYKGPRINEIKNELDAMKDIHTSIDNELLIVKGKPGHASTPHVGVNAVSHLAFVMDKLGFKHPLIQFIAKEAHLNFNMSNIFKNIADETGDLTQNIGIIDIKDNKGMFTFNFRIPVLSEPKEKFFPIIEQAFNKYGLEHAKQRIEDAVYFPKDGEVVKNIMQVYQEITGDLISQPQAMGGGTYAKTMPNLIAFGAVMSLEDSPMHDYNEYATIEELKKMIKIYAKAITKLAK</sequence>
<evidence type="ECO:0000313" key="10">
    <source>
        <dbReference type="EMBL" id="ASZ09209.1"/>
    </source>
</evidence>
<evidence type="ECO:0000256" key="8">
    <source>
        <dbReference type="ARBA" id="ARBA00023049"/>
    </source>
</evidence>
<organism evidence="10 11">
    <name type="scientific">Mesoplasma chauliocola</name>
    <dbReference type="NCBI Taxonomy" id="216427"/>
    <lineage>
        <taxon>Bacteria</taxon>
        <taxon>Bacillati</taxon>
        <taxon>Mycoplasmatota</taxon>
        <taxon>Mollicutes</taxon>
        <taxon>Entomoplasmatales</taxon>
        <taxon>Entomoplasmataceae</taxon>
        <taxon>Mesoplasma</taxon>
    </lineage>
</organism>
<dbReference type="GO" id="GO:0006526">
    <property type="term" value="P:L-arginine biosynthetic process"/>
    <property type="evidence" value="ECO:0007669"/>
    <property type="project" value="TreeGrafter"/>
</dbReference>
<dbReference type="InterPro" id="IPR010964">
    <property type="entry name" value="M20A_pepV-rel"/>
</dbReference>
<dbReference type="KEGG" id="mchc:CK556_02475"/>
<dbReference type="CDD" id="cd03888">
    <property type="entry name" value="M20_PepV"/>
    <property type="match status" value="1"/>
</dbReference>
<gene>
    <name evidence="10" type="ORF">CK556_02475</name>
</gene>
<evidence type="ECO:0000259" key="9">
    <source>
        <dbReference type="Pfam" id="PF07687"/>
    </source>
</evidence>
<protein>
    <submittedName>
        <fullName evidence="10">Peptidase M20</fullName>
    </submittedName>
</protein>
<dbReference type="Pfam" id="PF01546">
    <property type="entry name" value="Peptidase_M20"/>
    <property type="match status" value="1"/>
</dbReference>
<name>A0A249SNN4_9MOLU</name>
<dbReference type="Gene3D" id="3.40.630.10">
    <property type="entry name" value="Zn peptidases"/>
    <property type="match status" value="1"/>
</dbReference>
<dbReference type="InterPro" id="IPR011650">
    <property type="entry name" value="Peptidase_M20_dimer"/>
</dbReference>
<dbReference type="SUPFAM" id="SSF55031">
    <property type="entry name" value="Bacterial exopeptidase dimerisation domain"/>
    <property type="match status" value="1"/>
</dbReference>
<evidence type="ECO:0000256" key="6">
    <source>
        <dbReference type="ARBA" id="ARBA00022833"/>
    </source>
</evidence>
<dbReference type="SUPFAM" id="SSF53187">
    <property type="entry name" value="Zn-dependent exopeptidases"/>
    <property type="match status" value="1"/>
</dbReference>
<evidence type="ECO:0000256" key="3">
    <source>
        <dbReference type="ARBA" id="ARBA00022670"/>
    </source>
</evidence>
<keyword evidence="4" id="KW-0479">Metal-binding</keyword>
<dbReference type="GO" id="GO:0008237">
    <property type="term" value="F:metallopeptidase activity"/>
    <property type="evidence" value="ECO:0007669"/>
    <property type="project" value="UniProtKB-KW"/>
</dbReference>
<keyword evidence="6" id="KW-0862">Zinc</keyword>
<evidence type="ECO:0000256" key="4">
    <source>
        <dbReference type="ARBA" id="ARBA00022723"/>
    </source>
</evidence>
<dbReference type="GO" id="GO:0008777">
    <property type="term" value="F:acetylornithine deacetylase activity"/>
    <property type="evidence" value="ECO:0007669"/>
    <property type="project" value="TreeGrafter"/>
</dbReference>
<dbReference type="PANTHER" id="PTHR43808">
    <property type="entry name" value="ACETYLORNITHINE DEACETYLASE"/>
    <property type="match status" value="1"/>
</dbReference>
<dbReference type="InterPro" id="IPR050072">
    <property type="entry name" value="Peptidase_M20A"/>
</dbReference>
<dbReference type="NCBIfam" id="TIGR01887">
    <property type="entry name" value="dipeptidaselike"/>
    <property type="match status" value="1"/>
</dbReference>
<reference evidence="10 11" key="1">
    <citation type="submission" date="2017-08" db="EMBL/GenBank/DDBJ databases">
        <title>Complete Genome Sequence of Mesoplasma chauliocola.</title>
        <authorList>
            <person name="Knight T.F.Jr."/>
            <person name="Citino T."/>
        </authorList>
    </citation>
    <scope>NUCLEOTIDE SEQUENCE [LARGE SCALE GENOMIC DNA]</scope>
    <source>
        <strain evidence="10 11">CHPA-2</strain>
    </source>
</reference>
<accession>A0A249SNN4</accession>
<keyword evidence="5" id="KW-0378">Hydrolase</keyword>
<proteinExistence type="inferred from homology"/>
<dbReference type="Proteomes" id="UP000232229">
    <property type="component" value="Chromosome"/>
</dbReference>
<comment type="similarity">
    <text evidence="2">Belongs to the peptidase M20A family.</text>
</comment>
<dbReference type="InterPro" id="IPR036264">
    <property type="entry name" value="Bact_exopeptidase_dim_dom"/>
</dbReference>
<evidence type="ECO:0000313" key="11">
    <source>
        <dbReference type="Proteomes" id="UP000232229"/>
    </source>
</evidence>
<dbReference type="STRING" id="1336232.GCA_000518825_01345"/>
<evidence type="ECO:0000256" key="2">
    <source>
        <dbReference type="ARBA" id="ARBA00006247"/>
    </source>
</evidence>
<comment type="cofactor">
    <cofactor evidence="1">
        <name>Zn(2+)</name>
        <dbReference type="ChEBI" id="CHEBI:29105"/>
    </cofactor>
</comment>
<dbReference type="Pfam" id="PF07687">
    <property type="entry name" value="M20_dimer"/>
    <property type="match status" value="1"/>
</dbReference>
<dbReference type="GO" id="GO:0016805">
    <property type="term" value="F:dipeptidase activity"/>
    <property type="evidence" value="ECO:0007669"/>
    <property type="project" value="UniProtKB-KW"/>
</dbReference>
<evidence type="ECO:0000256" key="1">
    <source>
        <dbReference type="ARBA" id="ARBA00001947"/>
    </source>
</evidence>
<dbReference type="GO" id="GO:0008270">
    <property type="term" value="F:zinc ion binding"/>
    <property type="evidence" value="ECO:0007669"/>
    <property type="project" value="InterPro"/>
</dbReference>
<keyword evidence="11" id="KW-1185">Reference proteome</keyword>
<dbReference type="InterPro" id="IPR002933">
    <property type="entry name" value="Peptidase_M20"/>
</dbReference>
<feature type="domain" description="Peptidase M20 dimerisation" evidence="9">
    <location>
        <begin position="247"/>
        <end position="279"/>
    </location>
</feature>
<keyword evidence="8" id="KW-0482">Metalloprotease</keyword>
<evidence type="ECO:0000256" key="7">
    <source>
        <dbReference type="ARBA" id="ARBA00022997"/>
    </source>
</evidence>